<evidence type="ECO:0000313" key="3">
    <source>
        <dbReference type="Proteomes" id="UP001066276"/>
    </source>
</evidence>
<dbReference type="EMBL" id="JANPWB010000009">
    <property type="protein sequence ID" value="KAJ1152428.1"/>
    <property type="molecule type" value="Genomic_DNA"/>
</dbReference>
<dbReference type="Proteomes" id="UP001066276">
    <property type="component" value="Chromosome 5"/>
</dbReference>
<accession>A0AAV7RN58</accession>
<gene>
    <name evidence="2" type="ORF">NDU88_005203</name>
</gene>
<name>A0AAV7RN58_PLEWA</name>
<comment type="caution">
    <text evidence="2">The sequence shown here is derived from an EMBL/GenBank/DDBJ whole genome shotgun (WGS) entry which is preliminary data.</text>
</comment>
<organism evidence="2 3">
    <name type="scientific">Pleurodeles waltl</name>
    <name type="common">Iberian ribbed newt</name>
    <dbReference type="NCBI Taxonomy" id="8319"/>
    <lineage>
        <taxon>Eukaryota</taxon>
        <taxon>Metazoa</taxon>
        <taxon>Chordata</taxon>
        <taxon>Craniata</taxon>
        <taxon>Vertebrata</taxon>
        <taxon>Euteleostomi</taxon>
        <taxon>Amphibia</taxon>
        <taxon>Batrachia</taxon>
        <taxon>Caudata</taxon>
        <taxon>Salamandroidea</taxon>
        <taxon>Salamandridae</taxon>
        <taxon>Pleurodelinae</taxon>
        <taxon>Pleurodeles</taxon>
    </lineage>
</organism>
<feature type="compositionally biased region" description="Gly residues" evidence="1">
    <location>
        <begin position="175"/>
        <end position="187"/>
    </location>
</feature>
<evidence type="ECO:0000256" key="1">
    <source>
        <dbReference type="SAM" id="MobiDB-lite"/>
    </source>
</evidence>
<reference evidence="2" key="1">
    <citation type="journal article" date="2022" name="bioRxiv">
        <title>Sequencing and chromosome-scale assembly of the giantPleurodeles waltlgenome.</title>
        <authorList>
            <person name="Brown T."/>
            <person name="Elewa A."/>
            <person name="Iarovenko S."/>
            <person name="Subramanian E."/>
            <person name="Araus A.J."/>
            <person name="Petzold A."/>
            <person name="Susuki M."/>
            <person name="Suzuki K.-i.T."/>
            <person name="Hayashi T."/>
            <person name="Toyoda A."/>
            <person name="Oliveira C."/>
            <person name="Osipova E."/>
            <person name="Leigh N.D."/>
            <person name="Simon A."/>
            <person name="Yun M.H."/>
        </authorList>
    </citation>
    <scope>NUCLEOTIDE SEQUENCE</scope>
    <source>
        <strain evidence="2">20211129_DDA</strain>
        <tissue evidence="2">Liver</tissue>
    </source>
</reference>
<evidence type="ECO:0000313" key="2">
    <source>
        <dbReference type="EMBL" id="KAJ1152428.1"/>
    </source>
</evidence>
<keyword evidence="3" id="KW-1185">Reference proteome</keyword>
<feature type="compositionally biased region" description="Basic and acidic residues" evidence="1">
    <location>
        <begin position="159"/>
        <end position="174"/>
    </location>
</feature>
<feature type="region of interest" description="Disordered" evidence="1">
    <location>
        <begin position="79"/>
        <end position="187"/>
    </location>
</feature>
<dbReference type="AlphaFoldDB" id="A0AAV7RN58"/>
<proteinExistence type="predicted"/>
<protein>
    <submittedName>
        <fullName evidence="2">Uncharacterized protein</fullName>
    </submittedName>
</protein>
<sequence length="187" mass="20454">MLEDPVLLDTIEEAIQTYFADNATTPTSFLVEWDAFKKKTLSYPHVTGRTVPTRTYLRLGLSLLVVSRKQPREPPFLLALRGAGGGPGVSRGDRPERKPPGSGSRADLKDRKRRRRRGIYGSLEFLGEKPTGSKSPHSPNPGRRSLAPGSIRLGYATLQEKHGQARYRVRDGYGGREAGGGGGTRGK</sequence>